<dbReference type="InterPro" id="IPR036179">
    <property type="entry name" value="Ig-like_dom_sf"/>
</dbReference>
<dbReference type="SMART" id="SM00409">
    <property type="entry name" value="IG"/>
    <property type="match status" value="1"/>
</dbReference>
<dbReference type="OMA" id="HDFGDFN"/>
<keyword evidence="2" id="KW-0391">Immunity</keyword>
<dbReference type="Ensembl" id="ENSMMOT00000011985.1">
    <property type="protein sequence ID" value="ENSMMOP00000011785.1"/>
    <property type="gene ID" value="ENSMMOG00000009055.1"/>
</dbReference>
<dbReference type="InterPro" id="IPR013106">
    <property type="entry name" value="Ig_V-set"/>
</dbReference>
<evidence type="ECO:0000256" key="1">
    <source>
        <dbReference type="ARBA" id="ARBA00022729"/>
    </source>
</evidence>
<dbReference type="SUPFAM" id="SSF48726">
    <property type="entry name" value="Immunoglobulin"/>
    <property type="match status" value="1"/>
</dbReference>
<dbReference type="PANTHER" id="PTHR23268">
    <property type="entry name" value="T-CELL RECEPTOR BETA CHAIN"/>
    <property type="match status" value="1"/>
</dbReference>
<accession>A0A3Q4B2X7</accession>
<dbReference type="GO" id="GO:0007166">
    <property type="term" value="P:cell surface receptor signaling pathway"/>
    <property type="evidence" value="ECO:0007669"/>
    <property type="project" value="TreeGrafter"/>
</dbReference>
<name>A0A3Q4B2X7_MOLML</name>
<dbReference type="InterPro" id="IPR007110">
    <property type="entry name" value="Ig-like_dom"/>
</dbReference>
<dbReference type="Gene3D" id="2.60.40.10">
    <property type="entry name" value="Immunoglobulins"/>
    <property type="match status" value="1"/>
</dbReference>
<evidence type="ECO:0000259" key="4">
    <source>
        <dbReference type="PROSITE" id="PS50835"/>
    </source>
</evidence>
<dbReference type="AlphaFoldDB" id="A0A3Q4B2X7"/>
<evidence type="ECO:0000313" key="5">
    <source>
        <dbReference type="Ensembl" id="ENSMMOP00000011785.1"/>
    </source>
</evidence>
<dbReference type="PROSITE" id="PS50835">
    <property type="entry name" value="IG_LIKE"/>
    <property type="match status" value="1"/>
</dbReference>
<evidence type="ECO:0000256" key="3">
    <source>
        <dbReference type="SAM" id="SignalP"/>
    </source>
</evidence>
<dbReference type="GO" id="GO:0002376">
    <property type="term" value="P:immune system process"/>
    <property type="evidence" value="ECO:0007669"/>
    <property type="project" value="UniProtKB-KW"/>
</dbReference>
<dbReference type="InterPro" id="IPR003599">
    <property type="entry name" value="Ig_sub"/>
</dbReference>
<evidence type="ECO:0000256" key="2">
    <source>
        <dbReference type="ARBA" id="ARBA00022859"/>
    </source>
</evidence>
<proteinExistence type="predicted"/>
<feature type="chain" id="PRO_5018553466" description="Ig-like domain-containing protein" evidence="3">
    <location>
        <begin position="25"/>
        <end position="152"/>
    </location>
</feature>
<protein>
    <recommendedName>
        <fullName evidence="4">Ig-like domain-containing protein</fullName>
    </recommendedName>
</protein>
<keyword evidence="1 3" id="KW-0732">Signal</keyword>
<dbReference type="SMART" id="SM00406">
    <property type="entry name" value="IGv"/>
    <property type="match status" value="1"/>
</dbReference>
<dbReference type="Proteomes" id="UP000261620">
    <property type="component" value="Unplaced"/>
</dbReference>
<dbReference type="GO" id="GO:0005886">
    <property type="term" value="C:plasma membrane"/>
    <property type="evidence" value="ECO:0007669"/>
    <property type="project" value="TreeGrafter"/>
</dbReference>
<organism evidence="5 6">
    <name type="scientific">Mola mola</name>
    <name type="common">Ocean sunfish</name>
    <name type="synonym">Tetraodon mola</name>
    <dbReference type="NCBI Taxonomy" id="94237"/>
    <lineage>
        <taxon>Eukaryota</taxon>
        <taxon>Metazoa</taxon>
        <taxon>Chordata</taxon>
        <taxon>Craniata</taxon>
        <taxon>Vertebrata</taxon>
        <taxon>Euteleostomi</taxon>
        <taxon>Actinopterygii</taxon>
        <taxon>Neopterygii</taxon>
        <taxon>Teleostei</taxon>
        <taxon>Neoteleostei</taxon>
        <taxon>Acanthomorphata</taxon>
        <taxon>Eupercaria</taxon>
        <taxon>Tetraodontiformes</taxon>
        <taxon>Molidae</taxon>
        <taxon>Mola</taxon>
    </lineage>
</organism>
<dbReference type="InterPro" id="IPR013783">
    <property type="entry name" value="Ig-like_fold"/>
</dbReference>
<reference evidence="5" key="1">
    <citation type="submission" date="2025-08" db="UniProtKB">
        <authorList>
            <consortium name="Ensembl"/>
        </authorList>
    </citation>
    <scope>IDENTIFICATION</scope>
</reference>
<keyword evidence="6" id="KW-1185">Reference proteome</keyword>
<evidence type="ECO:0000313" key="6">
    <source>
        <dbReference type="Proteomes" id="UP000261620"/>
    </source>
</evidence>
<sequence length="152" mass="16772">MDITKHSLSSLMLSLLWIPGVISGSDVTQDPILWKRRGDSATISCRQSKGPTYFQMYWFRQLPGEAMKLIVFTTTGSQNHDFGNFSKEKFSATKPDAESGTFTVKDLEPQDKGLYFCAASEHSDTGDTRSCSKTSVDAVIAETAPDIHVNIV</sequence>
<reference evidence="5" key="2">
    <citation type="submission" date="2025-09" db="UniProtKB">
        <authorList>
            <consortium name="Ensembl"/>
        </authorList>
    </citation>
    <scope>IDENTIFICATION</scope>
</reference>
<feature type="signal peptide" evidence="3">
    <location>
        <begin position="1"/>
        <end position="24"/>
    </location>
</feature>
<feature type="domain" description="Ig-like" evidence="4">
    <location>
        <begin position="19"/>
        <end position="134"/>
    </location>
</feature>
<dbReference type="PANTHER" id="PTHR23268:SF102">
    <property type="entry name" value="IMMUNOGLOBULIN V-SET DOMAIN-CONTAINING PROTEIN"/>
    <property type="match status" value="1"/>
</dbReference>
<dbReference type="InterPro" id="IPR050413">
    <property type="entry name" value="TCR_beta_variable"/>
</dbReference>
<dbReference type="Pfam" id="PF07686">
    <property type="entry name" value="V-set"/>
    <property type="match status" value="1"/>
</dbReference>